<dbReference type="Pfam" id="PF12672">
    <property type="entry name" value="DUF3793"/>
    <property type="match status" value="1"/>
</dbReference>
<dbReference type="Proteomes" id="UP000602647">
    <property type="component" value="Unassembled WGS sequence"/>
</dbReference>
<dbReference type="AlphaFoldDB" id="A0A923NQV2"/>
<reference evidence="1" key="1">
    <citation type="submission" date="2020-08" db="EMBL/GenBank/DDBJ databases">
        <title>Genome public.</title>
        <authorList>
            <person name="Liu C."/>
            <person name="Sun Q."/>
        </authorList>
    </citation>
    <scope>NUCLEOTIDE SEQUENCE</scope>
    <source>
        <strain evidence="1">BX12</strain>
    </source>
</reference>
<comment type="caution">
    <text evidence="1">The sequence shown here is derived from an EMBL/GenBank/DDBJ whole genome shotgun (WGS) entry which is preliminary data.</text>
</comment>
<dbReference type="EMBL" id="JACRYT010000023">
    <property type="protein sequence ID" value="MBC6681005.1"/>
    <property type="molecule type" value="Genomic_DNA"/>
</dbReference>
<evidence type="ECO:0000313" key="2">
    <source>
        <dbReference type="Proteomes" id="UP000602647"/>
    </source>
</evidence>
<organism evidence="1 2">
    <name type="scientific">Zhenpiania hominis</name>
    <dbReference type="NCBI Taxonomy" id="2763644"/>
    <lineage>
        <taxon>Bacteria</taxon>
        <taxon>Bacillati</taxon>
        <taxon>Bacillota</taxon>
        <taxon>Clostridia</taxon>
        <taxon>Peptostreptococcales</taxon>
        <taxon>Anaerovoracaceae</taxon>
        <taxon>Zhenpiania</taxon>
    </lineage>
</organism>
<accession>A0A923NQV2</accession>
<keyword evidence="2" id="KW-1185">Reference proteome</keyword>
<sequence>MLEKYLVAHCSPTLAGLKSANIFNYSFTSIKLLKQQLEHCGRMLRPKGVSIHVLRASENKALIYVYRGHRVQEELKRQGVFDFLSNYGYETDRLDICLQFLSMRISSHLEFPHEIGLFLGYPLGDVIGFVENKGKNSRCSGCWKVYCNECEAKKLFARFEKCRCLYHELFNRGKTICQLTVSA</sequence>
<gene>
    <name evidence="1" type="ORF">H9L42_14370</name>
</gene>
<dbReference type="InterPro" id="IPR024523">
    <property type="entry name" value="DUF3793"/>
</dbReference>
<dbReference type="RefSeq" id="WP_187304103.1">
    <property type="nucleotide sequence ID" value="NZ_JACRYT010000023.1"/>
</dbReference>
<proteinExistence type="predicted"/>
<protein>
    <submittedName>
        <fullName evidence="1">DUF3793 family protein</fullName>
    </submittedName>
</protein>
<name>A0A923NQV2_9FIRM</name>
<evidence type="ECO:0000313" key="1">
    <source>
        <dbReference type="EMBL" id="MBC6681005.1"/>
    </source>
</evidence>